<keyword evidence="4" id="KW-0812">Transmembrane</keyword>
<keyword evidence="6" id="KW-1185">Reference proteome</keyword>
<dbReference type="OrthoDB" id="1493259at2"/>
<name>A0A1N7RGA3_9BACT</name>
<dbReference type="Gene3D" id="3.30.910.20">
    <property type="entry name" value="Skp domain"/>
    <property type="match status" value="1"/>
</dbReference>
<comment type="similarity">
    <text evidence="1">Belongs to the Skp family.</text>
</comment>
<keyword evidence="4" id="KW-0472">Membrane</keyword>
<feature type="transmembrane region" description="Helical" evidence="4">
    <location>
        <begin position="6"/>
        <end position="24"/>
    </location>
</feature>
<dbReference type="PANTHER" id="PTHR35089">
    <property type="entry name" value="CHAPERONE PROTEIN SKP"/>
    <property type="match status" value="1"/>
</dbReference>
<evidence type="ECO:0000256" key="1">
    <source>
        <dbReference type="ARBA" id="ARBA00009091"/>
    </source>
</evidence>
<feature type="compositionally biased region" description="Low complexity" evidence="3">
    <location>
        <begin position="107"/>
        <end position="131"/>
    </location>
</feature>
<protein>
    <submittedName>
        <fullName evidence="5">Periplasmic chaperone for outer membrane proteins Skp</fullName>
    </submittedName>
</protein>
<evidence type="ECO:0000313" key="5">
    <source>
        <dbReference type="EMBL" id="SIT34014.1"/>
    </source>
</evidence>
<dbReference type="GO" id="GO:0051082">
    <property type="term" value="F:unfolded protein binding"/>
    <property type="evidence" value="ECO:0007669"/>
    <property type="project" value="InterPro"/>
</dbReference>
<proteinExistence type="inferred from homology"/>
<dbReference type="PANTHER" id="PTHR35089:SF1">
    <property type="entry name" value="CHAPERONE PROTEIN SKP"/>
    <property type="match status" value="1"/>
</dbReference>
<sequence length="206" mass="24004">MKNFLIGLNIVLLLAVGVLYYLFFSAKKADSKPSMANLVSDSAAVGTGSVKMVYFESDSLEKQYEYYKEVRSALRQKDEENVRKLTNLRNEFNNTVKGYQQKGSSMTQNEQTQAQQTLQQMESEYQNTAQQQQQDMQAESMRRLQEVKMKIQDFLKDYAKEKGFVFVFGTNEYDYLYYKDPSRDITADVVRLLNERYKAEKSAKKK</sequence>
<dbReference type="SMART" id="SM00935">
    <property type="entry name" value="OmpH"/>
    <property type="match status" value="1"/>
</dbReference>
<dbReference type="Proteomes" id="UP000186917">
    <property type="component" value="Unassembled WGS sequence"/>
</dbReference>
<organism evidence="5 6">
    <name type="scientific">Filimonas lacunae</name>
    <dbReference type="NCBI Taxonomy" id="477680"/>
    <lineage>
        <taxon>Bacteria</taxon>
        <taxon>Pseudomonadati</taxon>
        <taxon>Bacteroidota</taxon>
        <taxon>Chitinophagia</taxon>
        <taxon>Chitinophagales</taxon>
        <taxon>Chitinophagaceae</taxon>
        <taxon>Filimonas</taxon>
    </lineage>
</organism>
<dbReference type="InterPro" id="IPR024930">
    <property type="entry name" value="Skp_dom_sf"/>
</dbReference>
<dbReference type="RefSeq" id="WP_076382526.1">
    <property type="nucleotide sequence ID" value="NZ_AP017422.1"/>
</dbReference>
<keyword evidence="2" id="KW-0732">Signal</keyword>
<accession>A0A1N7RGA3</accession>
<dbReference type="AlphaFoldDB" id="A0A1N7RGA3"/>
<dbReference type="GO" id="GO:0050821">
    <property type="term" value="P:protein stabilization"/>
    <property type="evidence" value="ECO:0007669"/>
    <property type="project" value="TreeGrafter"/>
</dbReference>
<dbReference type="GO" id="GO:0005829">
    <property type="term" value="C:cytosol"/>
    <property type="evidence" value="ECO:0007669"/>
    <property type="project" value="TreeGrafter"/>
</dbReference>
<evidence type="ECO:0000256" key="3">
    <source>
        <dbReference type="SAM" id="MobiDB-lite"/>
    </source>
</evidence>
<dbReference type="EMBL" id="FTOR01000014">
    <property type="protein sequence ID" value="SIT34014.1"/>
    <property type="molecule type" value="Genomic_DNA"/>
</dbReference>
<evidence type="ECO:0000256" key="4">
    <source>
        <dbReference type="SAM" id="Phobius"/>
    </source>
</evidence>
<dbReference type="InterPro" id="IPR005632">
    <property type="entry name" value="Chaperone_Skp"/>
</dbReference>
<reference evidence="6" key="1">
    <citation type="submission" date="2017-01" db="EMBL/GenBank/DDBJ databases">
        <authorList>
            <person name="Varghese N."/>
            <person name="Submissions S."/>
        </authorList>
    </citation>
    <scope>NUCLEOTIDE SEQUENCE [LARGE SCALE GENOMIC DNA]</scope>
    <source>
        <strain evidence="6">DSM 21054</strain>
    </source>
</reference>
<dbReference type="STRING" id="477680.SAMN05421788_11477"/>
<dbReference type="Pfam" id="PF03938">
    <property type="entry name" value="OmpH"/>
    <property type="match status" value="1"/>
</dbReference>
<gene>
    <name evidence="5" type="ORF">SAMN05421788_11477</name>
</gene>
<evidence type="ECO:0000313" key="6">
    <source>
        <dbReference type="Proteomes" id="UP000186917"/>
    </source>
</evidence>
<evidence type="ECO:0000256" key="2">
    <source>
        <dbReference type="ARBA" id="ARBA00022729"/>
    </source>
</evidence>
<feature type="region of interest" description="Disordered" evidence="3">
    <location>
        <begin position="102"/>
        <end position="131"/>
    </location>
</feature>
<keyword evidence="4" id="KW-1133">Transmembrane helix</keyword>
<dbReference type="SUPFAM" id="SSF111384">
    <property type="entry name" value="OmpH-like"/>
    <property type="match status" value="1"/>
</dbReference>